<accession>A0A3A8AMW6</accession>
<dbReference type="RefSeq" id="WP_120222640.1">
    <property type="nucleotide sequence ID" value="NZ_OZ244994.1"/>
</dbReference>
<evidence type="ECO:0000313" key="3">
    <source>
        <dbReference type="Proteomes" id="UP000246132"/>
    </source>
</evidence>
<dbReference type="AlphaFoldDB" id="A0A3A8AMW6"/>
<feature type="signal peptide" evidence="1">
    <location>
        <begin position="1"/>
        <end position="25"/>
    </location>
</feature>
<organism evidence="2 3">
    <name type="scientific">Oceaniradius stylonematis</name>
    <dbReference type="NCBI Taxonomy" id="2184161"/>
    <lineage>
        <taxon>Bacteria</taxon>
        <taxon>Pseudomonadati</taxon>
        <taxon>Pseudomonadota</taxon>
        <taxon>Alphaproteobacteria</taxon>
        <taxon>Hyphomicrobiales</taxon>
        <taxon>Ahrensiaceae</taxon>
        <taxon>Oceaniradius</taxon>
    </lineage>
</organism>
<dbReference type="EMBL" id="QFWV02000004">
    <property type="protein sequence ID" value="RKF07233.1"/>
    <property type="molecule type" value="Genomic_DNA"/>
</dbReference>
<name>A0A3A8AMW6_9HYPH</name>
<keyword evidence="1" id="KW-0732">Signal</keyword>
<dbReference type="InterPro" id="IPR036909">
    <property type="entry name" value="Cyt_c-like_dom_sf"/>
</dbReference>
<dbReference type="GO" id="GO:0009055">
    <property type="term" value="F:electron transfer activity"/>
    <property type="evidence" value="ECO:0007669"/>
    <property type="project" value="InterPro"/>
</dbReference>
<feature type="chain" id="PRO_5017209234" evidence="1">
    <location>
        <begin position="26"/>
        <end position="110"/>
    </location>
</feature>
<dbReference type="GO" id="GO:0020037">
    <property type="term" value="F:heme binding"/>
    <property type="evidence" value="ECO:0007669"/>
    <property type="project" value="InterPro"/>
</dbReference>
<dbReference type="SUPFAM" id="SSF46626">
    <property type="entry name" value="Cytochrome c"/>
    <property type="match status" value="1"/>
</dbReference>
<dbReference type="Gene3D" id="1.10.760.10">
    <property type="entry name" value="Cytochrome c-like domain"/>
    <property type="match status" value="1"/>
</dbReference>
<keyword evidence="3" id="KW-1185">Reference proteome</keyword>
<evidence type="ECO:0000256" key="1">
    <source>
        <dbReference type="SAM" id="SignalP"/>
    </source>
</evidence>
<protein>
    <submittedName>
        <fullName evidence="2">Aldehyde dehydrogenase</fullName>
    </submittedName>
</protein>
<evidence type="ECO:0000313" key="2">
    <source>
        <dbReference type="EMBL" id="RKF07233.1"/>
    </source>
</evidence>
<sequence>MMNLSMMLRPAIAGAFMMTAAAAQAGENGESPFGALVPGEGAEETYVHCAACHSEMLVAQQGLTRERWADLIEWMVDEQGMNPIEEPDYTLVLDYLAEHYNTDRPNFPRN</sequence>
<comment type="caution">
    <text evidence="2">The sequence shown here is derived from an EMBL/GenBank/DDBJ whole genome shotgun (WGS) entry which is preliminary data.</text>
</comment>
<gene>
    <name evidence="2" type="ORF">DEM25_005180</name>
</gene>
<dbReference type="Proteomes" id="UP000246132">
    <property type="component" value="Unassembled WGS sequence"/>
</dbReference>
<proteinExistence type="predicted"/>
<reference evidence="2 3" key="1">
    <citation type="journal article" date="2018" name="Int. J. Syst. Bacteriol.">
        <title>Oceaniradius stylonemae gen. nov., sp. nov., isolated from a red alga, Stylonema cornu-cervi.</title>
        <authorList>
            <person name="Jeong S."/>
        </authorList>
    </citation>
    <scope>NUCLEOTIDE SEQUENCE [LARGE SCALE GENOMIC DNA]</scope>
    <source>
        <strain evidence="2 3">StC1</strain>
    </source>
</reference>